<sequence length="104" mass="11655">MGQIEPRRAQLSRSSTLEITNSAVFDSPAGCPDNDGGGGRAYEVGAEVEEEREGRVVWRERARWDRRRGRRVAVFLVIRAMAWFVLRNEEVVGSSPLILETVAP</sequence>
<reference evidence="2" key="1">
    <citation type="journal article" date="2023" name="Plant J.">
        <title>Genome sequences and population genomics provide insights into the demographic history, inbreeding, and mutation load of two 'living fossil' tree species of Dipteronia.</title>
        <authorList>
            <person name="Feng Y."/>
            <person name="Comes H.P."/>
            <person name="Chen J."/>
            <person name="Zhu S."/>
            <person name="Lu R."/>
            <person name="Zhang X."/>
            <person name="Li P."/>
            <person name="Qiu J."/>
            <person name="Olsen K.M."/>
            <person name="Qiu Y."/>
        </authorList>
    </citation>
    <scope>NUCLEOTIDE SEQUENCE</scope>
    <source>
        <strain evidence="2">NBL</strain>
    </source>
</reference>
<evidence type="ECO:0000256" key="1">
    <source>
        <dbReference type="SAM" id="MobiDB-lite"/>
    </source>
</evidence>
<evidence type="ECO:0000313" key="3">
    <source>
        <dbReference type="Proteomes" id="UP001281410"/>
    </source>
</evidence>
<organism evidence="2 3">
    <name type="scientific">Dipteronia sinensis</name>
    <dbReference type="NCBI Taxonomy" id="43782"/>
    <lineage>
        <taxon>Eukaryota</taxon>
        <taxon>Viridiplantae</taxon>
        <taxon>Streptophyta</taxon>
        <taxon>Embryophyta</taxon>
        <taxon>Tracheophyta</taxon>
        <taxon>Spermatophyta</taxon>
        <taxon>Magnoliopsida</taxon>
        <taxon>eudicotyledons</taxon>
        <taxon>Gunneridae</taxon>
        <taxon>Pentapetalae</taxon>
        <taxon>rosids</taxon>
        <taxon>malvids</taxon>
        <taxon>Sapindales</taxon>
        <taxon>Sapindaceae</taxon>
        <taxon>Hippocastanoideae</taxon>
        <taxon>Acereae</taxon>
        <taxon>Dipteronia</taxon>
    </lineage>
</organism>
<feature type="region of interest" description="Disordered" evidence="1">
    <location>
        <begin position="22"/>
        <end position="41"/>
    </location>
</feature>
<evidence type="ECO:0000313" key="2">
    <source>
        <dbReference type="EMBL" id="KAK3224569.1"/>
    </source>
</evidence>
<keyword evidence="3" id="KW-1185">Reference proteome</keyword>
<comment type="caution">
    <text evidence="2">The sequence shown here is derived from an EMBL/GenBank/DDBJ whole genome shotgun (WGS) entry which is preliminary data.</text>
</comment>
<dbReference type="AlphaFoldDB" id="A0AAE0AVZ0"/>
<name>A0AAE0AVZ0_9ROSI</name>
<proteinExistence type="predicted"/>
<accession>A0AAE0AVZ0</accession>
<dbReference type="Proteomes" id="UP001281410">
    <property type="component" value="Unassembled WGS sequence"/>
</dbReference>
<dbReference type="EMBL" id="JANJYJ010000003">
    <property type="protein sequence ID" value="KAK3224569.1"/>
    <property type="molecule type" value="Genomic_DNA"/>
</dbReference>
<protein>
    <submittedName>
        <fullName evidence="2">Uncharacterized protein</fullName>
    </submittedName>
</protein>
<gene>
    <name evidence="2" type="ORF">Dsin_011594</name>
</gene>